<dbReference type="GO" id="GO:0005634">
    <property type="term" value="C:nucleus"/>
    <property type="evidence" value="ECO:0007669"/>
    <property type="project" value="InterPro"/>
</dbReference>
<evidence type="ECO:0000256" key="3">
    <source>
        <dbReference type="ARBA" id="ARBA00023170"/>
    </source>
</evidence>
<dbReference type="SMART" id="SM00430">
    <property type="entry name" value="HOLI"/>
    <property type="match status" value="1"/>
</dbReference>
<proteinExistence type="predicted"/>
<reference evidence="5 6" key="2">
    <citation type="submission" date="2018-10" db="EMBL/GenBank/DDBJ databases">
        <authorList>
            <consortium name="Pathogen Informatics"/>
        </authorList>
    </citation>
    <scope>NUCLEOTIDE SEQUENCE [LARGE SCALE GENOMIC DNA]</scope>
</reference>
<evidence type="ECO:0000313" key="7">
    <source>
        <dbReference type="WBParaSite" id="EVEC_0000624601-mRNA-1"/>
    </source>
</evidence>
<reference evidence="7" key="1">
    <citation type="submission" date="2017-02" db="UniProtKB">
        <authorList>
            <consortium name="WormBaseParasite"/>
        </authorList>
    </citation>
    <scope>IDENTIFICATION</scope>
</reference>
<feature type="domain" description="NR LBD" evidence="4">
    <location>
        <begin position="1"/>
        <end position="208"/>
    </location>
</feature>
<keyword evidence="3" id="KW-0675">Receptor</keyword>
<keyword evidence="2" id="KW-0804">Transcription</keyword>
<dbReference type="GO" id="GO:0008270">
    <property type="term" value="F:zinc ion binding"/>
    <property type="evidence" value="ECO:0007669"/>
    <property type="project" value="InterPro"/>
</dbReference>
<dbReference type="Proteomes" id="UP000274131">
    <property type="component" value="Unassembled WGS sequence"/>
</dbReference>
<dbReference type="PANTHER" id="PTHR24083">
    <property type="entry name" value="NUCLEAR HORMONE RECEPTOR"/>
    <property type="match status" value="1"/>
</dbReference>
<dbReference type="GO" id="GO:0003677">
    <property type="term" value="F:DNA binding"/>
    <property type="evidence" value="ECO:0007669"/>
    <property type="project" value="InterPro"/>
</dbReference>
<evidence type="ECO:0000256" key="1">
    <source>
        <dbReference type="ARBA" id="ARBA00023015"/>
    </source>
</evidence>
<accession>A0A0N4V7I0</accession>
<sequence length="208" mass="24104">MPRESIVDAEEASEALLNTLKIEMNDLNGDASVRWQVTRLIDWACMIHGFSDLNTDDQACLIHSGWNELIVADVAFRSTRDTLMLWPERPMERREAEKRNCLQLFDSIIRELTCKMRELVMDRMELGAIRAIVLFNPEVPGLECREFVESQREKVYHCLEDYCKQQNPSQTQRFAKLLLRLPALRTVSLKSIECNKLIISSPTIQVSF</sequence>
<dbReference type="STRING" id="51028.A0A0N4V7I0"/>
<dbReference type="InterPro" id="IPR000536">
    <property type="entry name" value="Nucl_hrmn_rcpt_lig-bd"/>
</dbReference>
<keyword evidence="1" id="KW-0805">Transcription regulation</keyword>
<evidence type="ECO:0000313" key="6">
    <source>
        <dbReference type="Proteomes" id="UP000274131"/>
    </source>
</evidence>
<dbReference type="InterPro" id="IPR050274">
    <property type="entry name" value="Nuclear_hormone_rcpt_NR2"/>
</dbReference>
<dbReference type="InterPro" id="IPR035500">
    <property type="entry name" value="NHR-like_dom_sf"/>
</dbReference>
<dbReference type="Pfam" id="PF00104">
    <property type="entry name" value="Hormone_recep"/>
    <property type="match status" value="1"/>
</dbReference>
<evidence type="ECO:0000259" key="4">
    <source>
        <dbReference type="PROSITE" id="PS51843"/>
    </source>
</evidence>
<dbReference type="OrthoDB" id="5771769at2759"/>
<dbReference type="PROSITE" id="PS51843">
    <property type="entry name" value="NR_LBD"/>
    <property type="match status" value="1"/>
</dbReference>
<dbReference type="InterPro" id="IPR000003">
    <property type="entry name" value="Retinoid-X_rcpt/HNF4"/>
</dbReference>
<dbReference type="PRINTS" id="PR00398">
    <property type="entry name" value="STRDHORMONER"/>
</dbReference>
<organism evidence="7">
    <name type="scientific">Enterobius vermicularis</name>
    <name type="common">Human pinworm</name>
    <dbReference type="NCBI Taxonomy" id="51028"/>
    <lineage>
        <taxon>Eukaryota</taxon>
        <taxon>Metazoa</taxon>
        <taxon>Ecdysozoa</taxon>
        <taxon>Nematoda</taxon>
        <taxon>Chromadorea</taxon>
        <taxon>Rhabditida</taxon>
        <taxon>Spirurina</taxon>
        <taxon>Oxyuridomorpha</taxon>
        <taxon>Oxyuroidea</taxon>
        <taxon>Oxyuridae</taxon>
        <taxon>Enterobius</taxon>
    </lineage>
</organism>
<protein>
    <submittedName>
        <fullName evidence="7">NR LBD domain-containing protein</fullName>
    </submittedName>
</protein>
<dbReference type="GO" id="GO:0003707">
    <property type="term" value="F:nuclear steroid receptor activity"/>
    <property type="evidence" value="ECO:0007669"/>
    <property type="project" value="InterPro"/>
</dbReference>
<evidence type="ECO:0000256" key="2">
    <source>
        <dbReference type="ARBA" id="ARBA00023163"/>
    </source>
</evidence>
<dbReference type="PRINTS" id="PR00545">
    <property type="entry name" value="RETINOIDXR"/>
</dbReference>
<keyword evidence="6" id="KW-1185">Reference proteome</keyword>
<dbReference type="Gene3D" id="1.10.565.10">
    <property type="entry name" value="Retinoid X Receptor"/>
    <property type="match status" value="1"/>
</dbReference>
<dbReference type="SUPFAM" id="SSF48508">
    <property type="entry name" value="Nuclear receptor ligand-binding domain"/>
    <property type="match status" value="1"/>
</dbReference>
<evidence type="ECO:0000313" key="5">
    <source>
        <dbReference type="EMBL" id="VDD91106.1"/>
    </source>
</evidence>
<dbReference type="EMBL" id="UXUI01008293">
    <property type="protein sequence ID" value="VDD91106.1"/>
    <property type="molecule type" value="Genomic_DNA"/>
</dbReference>
<name>A0A0N4V7I0_ENTVE</name>
<dbReference type="InterPro" id="IPR001723">
    <property type="entry name" value="Nuclear_hrmn_rcpt"/>
</dbReference>
<dbReference type="WBParaSite" id="EVEC_0000624601-mRNA-1">
    <property type="protein sequence ID" value="EVEC_0000624601-mRNA-1"/>
    <property type="gene ID" value="EVEC_0000624601"/>
</dbReference>
<gene>
    <name evidence="5" type="ORF">EVEC_LOCUS5857</name>
</gene>
<dbReference type="AlphaFoldDB" id="A0A0N4V7I0"/>